<feature type="signal peptide" evidence="3">
    <location>
        <begin position="1"/>
        <end position="18"/>
    </location>
</feature>
<dbReference type="Pfam" id="PF00710">
    <property type="entry name" value="Asparaginase"/>
    <property type="match status" value="1"/>
</dbReference>
<dbReference type="InterPro" id="IPR027473">
    <property type="entry name" value="L-asparaginase_C"/>
</dbReference>
<reference evidence="5" key="1">
    <citation type="journal article" date="2012" name="Mol. Plant Microbe Interact.">
        <title>A highly conserved effector in Fusarium oxysporum is required for full virulence on Arabidopsis.</title>
        <authorList>
            <person name="Thatcher L.F."/>
            <person name="Gardiner D.M."/>
            <person name="Kazan K."/>
            <person name="Manners J."/>
        </authorList>
    </citation>
    <scope>NUCLEOTIDE SEQUENCE [LARGE SCALE GENOMIC DNA]</scope>
    <source>
        <strain evidence="5">Fo5176</strain>
    </source>
</reference>
<dbReference type="SMART" id="SM00870">
    <property type="entry name" value="Asparaginase"/>
    <property type="match status" value="1"/>
</dbReference>
<name>F9F5L1_FUSOF</name>
<dbReference type="GO" id="GO:0004067">
    <property type="term" value="F:asparaginase activity"/>
    <property type="evidence" value="ECO:0007669"/>
    <property type="project" value="UniProtKB-UniRule"/>
</dbReference>
<evidence type="ECO:0000256" key="2">
    <source>
        <dbReference type="PIRSR" id="PIRSR001220-1"/>
    </source>
</evidence>
<dbReference type="InterPro" id="IPR006034">
    <property type="entry name" value="Asparaginase/glutaminase-like"/>
</dbReference>
<gene>
    <name evidence="5" type="ORF">FOXB_01686</name>
</gene>
<dbReference type="PIRSF" id="PIRSF500176">
    <property type="entry name" value="L_ASNase"/>
    <property type="match status" value="1"/>
</dbReference>
<comment type="caution">
    <text evidence="5">The sequence shown here is derived from an EMBL/GenBank/DDBJ whole genome shotgun (WGS) entry which is preliminary data.</text>
</comment>
<dbReference type="EC" id="3.5.1.1" evidence="1"/>
<organism evidence="5">
    <name type="scientific">Fusarium oxysporum (strain Fo5176)</name>
    <name type="common">Fusarium vascular wilt</name>
    <dbReference type="NCBI Taxonomy" id="660025"/>
    <lineage>
        <taxon>Eukaryota</taxon>
        <taxon>Fungi</taxon>
        <taxon>Dikarya</taxon>
        <taxon>Ascomycota</taxon>
        <taxon>Pezizomycotina</taxon>
        <taxon>Sordariomycetes</taxon>
        <taxon>Hypocreomycetidae</taxon>
        <taxon>Hypocreales</taxon>
        <taxon>Nectriaceae</taxon>
        <taxon>Fusarium</taxon>
        <taxon>Fusarium oxysporum species complex</taxon>
    </lineage>
</organism>
<dbReference type="SUPFAM" id="SSF53774">
    <property type="entry name" value="Glutaminase/Asparaginase"/>
    <property type="match status" value="1"/>
</dbReference>
<evidence type="ECO:0000256" key="3">
    <source>
        <dbReference type="SAM" id="SignalP"/>
    </source>
</evidence>
<feature type="active site" description="O-isoaspartyl threonine intermediate" evidence="2">
    <location>
        <position position="30"/>
    </location>
</feature>
<protein>
    <recommendedName>
        <fullName evidence="1">asparaginase</fullName>
        <ecNumber evidence="1">3.5.1.1</ecNumber>
    </recommendedName>
</protein>
<dbReference type="Gene3D" id="3.40.50.40">
    <property type="match status" value="1"/>
</dbReference>
<feature type="chain" id="PRO_5003383045" description="asparaginase" evidence="3">
    <location>
        <begin position="19"/>
        <end position="362"/>
    </location>
</feature>
<evidence type="ECO:0000259" key="4">
    <source>
        <dbReference type="Pfam" id="PF00710"/>
    </source>
</evidence>
<keyword evidence="3" id="KW-0732">Signal</keyword>
<proteinExistence type="predicted"/>
<dbReference type="STRING" id="660025.F9F5L1"/>
<dbReference type="InterPro" id="IPR027474">
    <property type="entry name" value="L-asparaginase_N"/>
</dbReference>
<evidence type="ECO:0000313" key="5">
    <source>
        <dbReference type="EMBL" id="EGU87800.1"/>
    </source>
</evidence>
<dbReference type="InterPro" id="IPR037152">
    <property type="entry name" value="L-asparaginase_N_sf"/>
</dbReference>
<dbReference type="GO" id="GO:0009066">
    <property type="term" value="P:aspartate family amino acid metabolic process"/>
    <property type="evidence" value="ECO:0007669"/>
    <property type="project" value="UniProtKB-ARBA"/>
</dbReference>
<evidence type="ECO:0000256" key="1">
    <source>
        <dbReference type="ARBA" id="ARBA00012920"/>
    </source>
</evidence>
<feature type="domain" description="L-asparaginase N-terminal" evidence="4">
    <location>
        <begin position="21"/>
        <end position="212"/>
    </location>
</feature>
<dbReference type="PIRSF" id="PIRSF001220">
    <property type="entry name" value="L-ASNase_gatD"/>
    <property type="match status" value="1"/>
</dbReference>
<dbReference type="OrthoDB" id="5091939at2759"/>
<dbReference type="PROSITE" id="PS51732">
    <property type="entry name" value="ASN_GLN_ASE_3"/>
    <property type="match status" value="1"/>
</dbReference>
<dbReference type="AlphaFoldDB" id="F9F5L1"/>
<dbReference type="EMBL" id="AFQF01000549">
    <property type="protein sequence ID" value="EGU87800.1"/>
    <property type="molecule type" value="Genomic_DNA"/>
</dbReference>
<sequence length="362" mass="40056">MKLFFVFVCFLFWIPISSLPKVVILHLGGTISGVAESPTNTTHYVAGAIPGEKLVKPIRKTFSKYAKVVSHQMMSIDSIDLSPSDHFMVSQRVTQELKDPNVVGLMVSHGSSGLAESLLLQGLTVKSDKPVVNIAASKPHSAYDADGPQNMMDGFIVTVTLARSKRVHGVVLVMGGEIWHPWGLRKENDRFTAGPCSLVGKVEREQVIFYDRPGCCYTPEKLDISGYSPEDQLPYIDLKTVHSGFDGVLINQTFHAGVRAFVLSVYDNGYVPTKAARLIETLIEEHDILVVAVGYNPSTPVIHERVKGVIPGLHLDPRQCHELLTLFIWKGFSKVEIRRRIGLAGRADRPQCNSGRWGMLRI</sequence>
<dbReference type="InterPro" id="IPR036152">
    <property type="entry name" value="Asp/glu_Ase-like_sf"/>
</dbReference>
<accession>F9F5L1</accession>
<dbReference type="Gene3D" id="3.40.50.1170">
    <property type="entry name" value="L-asparaginase, N-terminal domain"/>
    <property type="match status" value="1"/>
</dbReference>